<dbReference type="Proteomes" id="UP000298030">
    <property type="component" value="Unassembled WGS sequence"/>
</dbReference>
<comment type="caution">
    <text evidence="5">The sequence shown here is derived from an EMBL/GenBank/DDBJ whole genome shotgun (WGS) entry which is preliminary data.</text>
</comment>
<dbReference type="GO" id="GO:0032259">
    <property type="term" value="P:methylation"/>
    <property type="evidence" value="ECO:0007669"/>
    <property type="project" value="UniProtKB-KW"/>
</dbReference>
<dbReference type="GO" id="GO:0008757">
    <property type="term" value="F:S-adenosylmethionine-dependent methyltransferase activity"/>
    <property type="evidence" value="ECO:0007669"/>
    <property type="project" value="TreeGrafter"/>
</dbReference>
<dbReference type="CDD" id="cd02440">
    <property type="entry name" value="AdoMet_MTases"/>
    <property type="match status" value="1"/>
</dbReference>
<dbReference type="PROSITE" id="PS51682">
    <property type="entry name" value="SAM_OMT_I"/>
    <property type="match status" value="1"/>
</dbReference>
<dbReference type="Pfam" id="PF01596">
    <property type="entry name" value="Methyltransf_3"/>
    <property type="match status" value="1"/>
</dbReference>
<sequence>MSTAQPATLPNGPQHLIPTTVEDWKRSDAYHNSFLLAEDPSLTAALKHSHEEGLPHIEVSAAQGKFLHLLVKSAGAKRVLEVGTLAGYSTIWLARGVPEDGSVVTLELEEKHAKVAKENFATAAVADKITVIVGPAADTIKTLESNPPFDFAFIDADKAGNLTYFTETKRLVKSGGVIIVDNVVRNARVADPDLTDASIEGVRKLLKAIKEDTEVEATTIGTVGDKGYDGFLYAVRK</sequence>
<dbReference type="EMBL" id="QPFP01000014">
    <property type="protein sequence ID" value="TEB32636.1"/>
    <property type="molecule type" value="Genomic_DNA"/>
</dbReference>
<evidence type="ECO:0000256" key="1">
    <source>
        <dbReference type="ARBA" id="ARBA00022603"/>
    </source>
</evidence>
<dbReference type="Gene3D" id="3.40.50.150">
    <property type="entry name" value="Vaccinia Virus protein VP39"/>
    <property type="match status" value="1"/>
</dbReference>
<name>A0A4Y7TEN4_COPMI</name>
<dbReference type="InterPro" id="IPR029063">
    <property type="entry name" value="SAM-dependent_MTases_sf"/>
</dbReference>
<proteinExistence type="inferred from homology"/>
<dbReference type="PANTHER" id="PTHR10509:SF14">
    <property type="entry name" value="CAFFEOYL-COA O-METHYLTRANSFERASE 3-RELATED"/>
    <property type="match status" value="1"/>
</dbReference>
<evidence type="ECO:0000256" key="2">
    <source>
        <dbReference type="ARBA" id="ARBA00022679"/>
    </source>
</evidence>
<dbReference type="SUPFAM" id="SSF53335">
    <property type="entry name" value="S-adenosyl-L-methionine-dependent methyltransferases"/>
    <property type="match status" value="1"/>
</dbReference>
<dbReference type="InterPro" id="IPR050362">
    <property type="entry name" value="Cation-dep_OMT"/>
</dbReference>
<evidence type="ECO:0000256" key="3">
    <source>
        <dbReference type="ARBA" id="ARBA00022691"/>
    </source>
</evidence>
<gene>
    <name evidence="5" type="ORF">FA13DRAFT_217047</name>
</gene>
<accession>A0A4Y7TEN4</accession>
<evidence type="ECO:0000256" key="4">
    <source>
        <dbReference type="ARBA" id="ARBA00023453"/>
    </source>
</evidence>
<dbReference type="AlphaFoldDB" id="A0A4Y7TEN4"/>
<keyword evidence="1 5" id="KW-0489">Methyltransferase</keyword>
<organism evidence="5 6">
    <name type="scientific">Coprinellus micaceus</name>
    <name type="common">Glistening ink-cap mushroom</name>
    <name type="synonym">Coprinus micaceus</name>
    <dbReference type="NCBI Taxonomy" id="71717"/>
    <lineage>
        <taxon>Eukaryota</taxon>
        <taxon>Fungi</taxon>
        <taxon>Dikarya</taxon>
        <taxon>Basidiomycota</taxon>
        <taxon>Agaricomycotina</taxon>
        <taxon>Agaricomycetes</taxon>
        <taxon>Agaricomycetidae</taxon>
        <taxon>Agaricales</taxon>
        <taxon>Agaricineae</taxon>
        <taxon>Psathyrellaceae</taxon>
        <taxon>Coprinellus</taxon>
    </lineage>
</organism>
<evidence type="ECO:0000313" key="5">
    <source>
        <dbReference type="EMBL" id="TEB32636.1"/>
    </source>
</evidence>
<dbReference type="InterPro" id="IPR002935">
    <property type="entry name" value="SAM_O-MeTrfase"/>
</dbReference>
<keyword evidence="6" id="KW-1185">Reference proteome</keyword>
<reference evidence="5 6" key="1">
    <citation type="journal article" date="2019" name="Nat. Ecol. Evol.">
        <title>Megaphylogeny resolves global patterns of mushroom evolution.</title>
        <authorList>
            <person name="Varga T."/>
            <person name="Krizsan K."/>
            <person name="Foldi C."/>
            <person name="Dima B."/>
            <person name="Sanchez-Garcia M."/>
            <person name="Sanchez-Ramirez S."/>
            <person name="Szollosi G.J."/>
            <person name="Szarkandi J.G."/>
            <person name="Papp V."/>
            <person name="Albert L."/>
            <person name="Andreopoulos W."/>
            <person name="Angelini C."/>
            <person name="Antonin V."/>
            <person name="Barry K.W."/>
            <person name="Bougher N.L."/>
            <person name="Buchanan P."/>
            <person name="Buyck B."/>
            <person name="Bense V."/>
            <person name="Catcheside P."/>
            <person name="Chovatia M."/>
            <person name="Cooper J."/>
            <person name="Damon W."/>
            <person name="Desjardin D."/>
            <person name="Finy P."/>
            <person name="Geml J."/>
            <person name="Haridas S."/>
            <person name="Hughes K."/>
            <person name="Justo A."/>
            <person name="Karasinski D."/>
            <person name="Kautmanova I."/>
            <person name="Kiss B."/>
            <person name="Kocsube S."/>
            <person name="Kotiranta H."/>
            <person name="LaButti K.M."/>
            <person name="Lechner B.E."/>
            <person name="Liimatainen K."/>
            <person name="Lipzen A."/>
            <person name="Lukacs Z."/>
            <person name="Mihaltcheva S."/>
            <person name="Morgado L.N."/>
            <person name="Niskanen T."/>
            <person name="Noordeloos M.E."/>
            <person name="Ohm R.A."/>
            <person name="Ortiz-Santana B."/>
            <person name="Ovrebo C."/>
            <person name="Racz N."/>
            <person name="Riley R."/>
            <person name="Savchenko A."/>
            <person name="Shiryaev A."/>
            <person name="Soop K."/>
            <person name="Spirin V."/>
            <person name="Szebenyi C."/>
            <person name="Tomsovsky M."/>
            <person name="Tulloss R.E."/>
            <person name="Uehling J."/>
            <person name="Grigoriev I.V."/>
            <person name="Vagvolgyi C."/>
            <person name="Papp T."/>
            <person name="Martin F.M."/>
            <person name="Miettinen O."/>
            <person name="Hibbett D.S."/>
            <person name="Nagy L.G."/>
        </authorList>
    </citation>
    <scope>NUCLEOTIDE SEQUENCE [LARGE SCALE GENOMIC DNA]</scope>
    <source>
        <strain evidence="5 6">FP101781</strain>
    </source>
</reference>
<comment type="similarity">
    <text evidence="4">Belongs to the class I-like SAM-binding methyltransferase superfamily. Cation-dependent O-methyltransferase family.</text>
</comment>
<evidence type="ECO:0000313" key="6">
    <source>
        <dbReference type="Proteomes" id="UP000298030"/>
    </source>
</evidence>
<dbReference type="GO" id="GO:0008171">
    <property type="term" value="F:O-methyltransferase activity"/>
    <property type="evidence" value="ECO:0007669"/>
    <property type="project" value="InterPro"/>
</dbReference>
<keyword evidence="2 5" id="KW-0808">Transferase</keyword>
<dbReference type="STRING" id="71717.A0A4Y7TEN4"/>
<protein>
    <submittedName>
        <fullName evidence="5">O-methyltransferase family 3 protein</fullName>
    </submittedName>
</protein>
<keyword evidence="3" id="KW-0949">S-adenosyl-L-methionine</keyword>
<dbReference type="PANTHER" id="PTHR10509">
    <property type="entry name" value="O-METHYLTRANSFERASE-RELATED"/>
    <property type="match status" value="1"/>
</dbReference>
<dbReference type="OrthoDB" id="10251242at2759"/>